<sequence length="125" mass="13866">MKEDSNNNNNEMYENQKSTSRRKTIILIFITMIAGLSAITAIILISIEFNQIHHLAYEAAAFAFPTMNSKNLTVSSTTQFTITHFNSNDILTTLNSTIVTTTVTSSTTIRTTTSLTDRNVSVIIN</sequence>
<keyword evidence="1" id="KW-1133">Transmembrane helix</keyword>
<protein>
    <recommendedName>
        <fullName evidence="4">Transmembrane protein</fullName>
    </recommendedName>
</protein>
<feature type="transmembrane region" description="Helical" evidence="1">
    <location>
        <begin position="25"/>
        <end position="47"/>
    </location>
</feature>
<dbReference type="Proteomes" id="UP000663832">
    <property type="component" value="Unassembled WGS sequence"/>
</dbReference>
<comment type="caution">
    <text evidence="2">The sequence shown here is derived from an EMBL/GenBank/DDBJ whole genome shotgun (WGS) entry which is preliminary data.</text>
</comment>
<accession>A0A814MGC3</accession>
<keyword evidence="1" id="KW-0472">Membrane</keyword>
<evidence type="ECO:0000313" key="2">
    <source>
        <dbReference type="EMBL" id="CAF1078034.1"/>
    </source>
</evidence>
<organism evidence="2 3">
    <name type="scientific">Adineta steineri</name>
    <dbReference type="NCBI Taxonomy" id="433720"/>
    <lineage>
        <taxon>Eukaryota</taxon>
        <taxon>Metazoa</taxon>
        <taxon>Spiralia</taxon>
        <taxon>Gnathifera</taxon>
        <taxon>Rotifera</taxon>
        <taxon>Eurotatoria</taxon>
        <taxon>Bdelloidea</taxon>
        <taxon>Adinetida</taxon>
        <taxon>Adinetidae</taxon>
        <taxon>Adineta</taxon>
    </lineage>
</organism>
<evidence type="ECO:0008006" key="4">
    <source>
        <dbReference type="Google" id="ProtNLM"/>
    </source>
</evidence>
<keyword evidence="1" id="KW-0812">Transmembrane</keyword>
<dbReference type="AlphaFoldDB" id="A0A814MGC3"/>
<evidence type="ECO:0000313" key="3">
    <source>
        <dbReference type="Proteomes" id="UP000663832"/>
    </source>
</evidence>
<dbReference type="OrthoDB" id="10424462at2759"/>
<evidence type="ECO:0000256" key="1">
    <source>
        <dbReference type="SAM" id="Phobius"/>
    </source>
</evidence>
<name>A0A814MGC3_9BILA</name>
<keyword evidence="3" id="KW-1185">Reference proteome</keyword>
<gene>
    <name evidence="2" type="ORF">QVE165_LOCUS19065</name>
</gene>
<reference evidence="2" key="1">
    <citation type="submission" date="2021-02" db="EMBL/GenBank/DDBJ databases">
        <authorList>
            <person name="Nowell W R."/>
        </authorList>
    </citation>
    <scope>NUCLEOTIDE SEQUENCE</scope>
</reference>
<dbReference type="EMBL" id="CAJNOM010000115">
    <property type="protein sequence ID" value="CAF1078034.1"/>
    <property type="molecule type" value="Genomic_DNA"/>
</dbReference>
<proteinExistence type="predicted"/>